<evidence type="ECO:0000256" key="2">
    <source>
        <dbReference type="ARBA" id="ARBA00009598"/>
    </source>
</evidence>
<dbReference type="PIRSF" id="PIRSF002808">
    <property type="entry name" value="Hexose_phosphate_transp"/>
    <property type="match status" value="1"/>
</dbReference>
<dbReference type="Pfam" id="PF07690">
    <property type="entry name" value="MFS_1"/>
    <property type="match status" value="1"/>
</dbReference>
<keyword evidence="7 10" id="KW-0472">Membrane</keyword>
<dbReference type="PROSITE" id="PS50850">
    <property type="entry name" value="MFS"/>
    <property type="match status" value="1"/>
</dbReference>
<dbReference type="CDD" id="cd17344">
    <property type="entry name" value="MFS_SLC37A1_2"/>
    <property type="match status" value="1"/>
</dbReference>
<organism evidence="12 13">
    <name type="scientific">Callithrix jacchus</name>
    <name type="common">White-tufted-ear marmoset</name>
    <name type="synonym">Simia Jacchus</name>
    <dbReference type="NCBI Taxonomy" id="9483"/>
    <lineage>
        <taxon>Eukaryota</taxon>
        <taxon>Metazoa</taxon>
        <taxon>Chordata</taxon>
        <taxon>Craniata</taxon>
        <taxon>Vertebrata</taxon>
        <taxon>Euteleostomi</taxon>
        <taxon>Mammalia</taxon>
        <taxon>Eutheria</taxon>
        <taxon>Euarchontoglires</taxon>
        <taxon>Primates</taxon>
        <taxon>Haplorrhini</taxon>
        <taxon>Platyrrhini</taxon>
        <taxon>Cebidae</taxon>
        <taxon>Callitrichinae</taxon>
        <taxon>Callithrix</taxon>
        <taxon>Callithrix</taxon>
    </lineage>
</organism>
<dbReference type="FunCoup" id="A0A2R8MFG2">
    <property type="interactions" value="449"/>
</dbReference>
<dbReference type="InterPro" id="IPR044740">
    <property type="entry name" value="SLC37A1_2"/>
</dbReference>
<evidence type="ECO:0000256" key="4">
    <source>
        <dbReference type="ARBA" id="ARBA00022597"/>
    </source>
</evidence>
<feature type="transmembrane region" description="Helical" evidence="10">
    <location>
        <begin position="370"/>
        <end position="387"/>
    </location>
</feature>
<comment type="catalytic activity">
    <reaction evidence="9">
        <text>D-glucose 6-phosphate(in) + phosphate(out) = D-glucose 6-phosphate(out) + phosphate(in)</text>
        <dbReference type="Rhea" id="RHEA:71535"/>
        <dbReference type="ChEBI" id="CHEBI:43474"/>
        <dbReference type="ChEBI" id="CHEBI:61548"/>
    </reaction>
</comment>
<evidence type="ECO:0000256" key="9">
    <source>
        <dbReference type="ARBA" id="ARBA00034251"/>
    </source>
</evidence>
<dbReference type="FunFam" id="1.20.1250.20:FF:000028">
    <property type="entry name" value="Sugar phosphate exchanger 3 isoform 1"/>
    <property type="match status" value="1"/>
</dbReference>
<evidence type="ECO:0000256" key="8">
    <source>
        <dbReference type="ARBA" id="ARBA00024304"/>
    </source>
</evidence>
<dbReference type="PANTHER" id="PTHR43184:SF11">
    <property type="entry name" value="GLUCOSE-6-PHOSPHATE EXCHANGER SLC37A1"/>
    <property type="match status" value="1"/>
</dbReference>
<dbReference type="Ensembl" id="ENSCJAT00000080244.2">
    <property type="protein sequence ID" value="ENSCJAP00000058804.2"/>
    <property type="gene ID" value="ENSCJAG00000005291.5"/>
</dbReference>
<gene>
    <name evidence="12" type="primary">SLC37A1</name>
</gene>
<comment type="similarity">
    <text evidence="2">Belongs to the major facilitator superfamily. Organophosphate:Pi antiporter (OPA) (TC 2.A.1.4) family.</text>
</comment>
<comment type="subcellular location">
    <subcellularLocation>
        <location evidence="1">Membrane</location>
        <topology evidence="1">Multi-pass membrane protein</topology>
    </subcellularLocation>
</comment>
<reference evidence="12" key="1">
    <citation type="submission" date="2009-03" db="EMBL/GenBank/DDBJ databases">
        <authorList>
            <person name="Warren W."/>
            <person name="Ye L."/>
            <person name="Minx P."/>
            <person name="Worley K."/>
            <person name="Gibbs R."/>
            <person name="Wilson R.K."/>
        </authorList>
    </citation>
    <scope>NUCLEOTIDE SEQUENCE [LARGE SCALE GENOMIC DNA]</scope>
</reference>
<protein>
    <submittedName>
        <fullName evidence="12">Solute carrier family 37 member 1</fullName>
    </submittedName>
</protein>
<accession>A0A2R8MFG2</accession>
<evidence type="ECO:0000313" key="12">
    <source>
        <dbReference type="Ensembl" id="ENSCJAP00000058804.2"/>
    </source>
</evidence>
<dbReference type="Proteomes" id="UP000008225">
    <property type="component" value="Chromosome 21"/>
</dbReference>
<feature type="domain" description="Major facilitator superfamily (MFS) profile" evidence="11">
    <location>
        <begin position="27"/>
        <end position="509"/>
    </location>
</feature>
<dbReference type="InterPro" id="IPR020846">
    <property type="entry name" value="MFS_dom"/>
</dbReference>
<keyword evidence="6 10" id="KW-1133">Transmembrane helix</keyword>
<dbReference type="GeneTree" id="ENSGT00940000159245"/>
<comment type="function">
    <text evidence="8">Inorganic phosphate and glucose-6-phosphate antiporter. May transport cytoplasmic glucose-6-phosphate into the lumen of the endoplasmic reticulum and translocate inorganic phosphate into the opposite direction. Independent of a lumenal glucose-6-phosphatase. May not play a role in homeostatic regulation of blood glucose levels.</text>
</comment>
<dbReference type="SUPFAM" id="SSF103473">
    <property type="entry name" value="MFS general substrate transporter"/>
    <property type="match status" value="1"/>
</dbReference>
<evidence type="ECO:0000259" key="11">
    <source>
        <dbReference type="PROSITE" id="PS50850"/>
    </source>
</evidence>
<sequence>MARLPAGIRFIISFSRDQWYRAFIFILTFLLYASFHLSRKPISIVKGELHKYCTAWDEADVRFSSQSSKAGSIAPHQLPDNETDCGWAPFDKNNYQQLLGALDYSFLCAYAVGMYLSGIIGERLPIRYYLTFGMLASGAFTALFGLGYFYNIHSFGFYVVTQVINGLVQTTGWPSVVTCLGNWFGKGRRGLIMGVWNSHTSVGNILGSLIAGYWVSTCWGLSFIVPGAIVAAMGIVCFLFLIEHPKDVRCSSTLVTHSKAYENGTNRLRLQKQSLKSEKNRPLDPEMQCLLLSDGKGSVHPNHMLILPGDSGSGTTAISFTGALKIPGVVEFSLCLLFAKLVSYTFLFWLPLYITNVDHLDAKKAGELSTLFDVGGIFGGVLAGVISDRLEKRASTCGLMLLLAAPTVSPAAFSGPRGLQTVPHSPPTSQCPLPSARAPLGTHKSLKGNAHALSTVTAIIDGTGSVGAALGPLLAGLISPSGWSNVFYMLMFADTCALLVSPRLFHPSHLQCISTLG</sequence>
<evidence type="ECO:0000313" key="13">
    <source>
        <dbReference type="Proteomes" id="UP000008225"/>
    </source>
</evidence>
<reference evidence="12" key="2">
    <citation type="submission" date="2025-08" db="UniProtKB">
        <authorList>
            <consortium name="Ensembl"/>
        </authorList>
    </citation>
    <scope>IDENTIFICATION</scope>
</reference>
<dbReference type="Bgee" id="ENSCJAG00000005291">
    <property type="expression patterns" value="Expressed in heart and 6 other cell types or tissues"/>
</dbReference>
<dbReference type="InterPro" id="IPR011701">
    <property type="entry name" value="MFS"/>
</dbReference>
<proteinExistence type="inferred from homology"/>
<evidence type="ECO:0000256" key="1">
    <source>
        <dbReference type="ARBA" id="ARBA00004141"/>
    </source>
</evidence>
<keyword evidence="13" id="KW-1185">Reference proteome</keyword>
<dbReference type="Gene3D" id="1.20.1250.20">
    <property type="entry name" value="MFS general substrate transporter like domains"/>
    <property type="match status" value="3"/>
</dbReference>
<feature type="transmembrane region" description="Helical" evidence="10">
    <location>
        <begin position="156"/>
        <end position="184"/>
    </location>
</feature>
<feature type="transmembrane region" description="Helical" evidence="10">
    <location>
        <begin position="20"/>
        <end position="37"/>
    </location>
</feature>
<reference evidence="12" key="3">
    <citation type="submission" date="2025-09" db="UniProtKB">
        <authorList>
            <consortium name="Ensembl"/>
        </authorList>
    </citation>
    <scope>IDENTIFICATION</scope>
</reference>
<feature type="transmembrane region" description="Helical" evidence="10">
    <location>
        <begin position="196"/>
        <end position="215"/>
    </location>
</feature>
<keyword evidence="3" id="KW-0813">Transport</keyword>
<feature type="transmembrane region" description="Helical" evidence="10">
    <location>
        <begin position="98"/>
        <end position="116"/>
    </location>
</feature>
<feature type="transmembrane region" description="Helical" evidence="10">
    <location>
        <begin position="221"/>
        <end position="242"/>
    </location>
</feature>
<evidence type="ECO:0000256" key="10">
    <source>
        <dbReference type="SAM" id="Phobius"/>
    </source>
</evidence>
<evidence type="ECO:0000256" key="6">
    <source>
        <dbReference type="ARBA" id="ARBA00022989"/>
    </source>
</evidence>
<dbReference type="GO" id="GO:0005789">
    <property type="term" value="C:endoplasmic reticulum membrane"/>
    <property type="evidence" value="ECO:0007669"/>
    <property type="project" value="TreeGrafter"/>
</dbReference>
<dbReference type="GO" id="GO:0061513">
    <property type="term" value="F:glucose 6-phosphate:phosphate antiporter activity"/>
    <property type="evidence" value="ECO:0007669"/>
    <property type="project" value="InterPro"/>
</dbReference>
<keyword evidence="5 10" id="KW-0812">Transmembrane</keyword>
<feature type="transmembrane region" description="Helical" evidence="10">
    <location>
        <begin position="128"/>
        <end position="150"/>
    </location>
</feature>
<evidence type="ECO:0000256" key="5">
    <source>
        <dbReference type="ARBA" id="ARBA00022692"/>
    </source>
</evidence>
<feature type="transmembrane region" description="Helical" evidence="10">
    <location>
        <begin position="329"/>
        <end position="350"/>
    </location>
</feature>
<dbReference type="GO" id="GO:0035435">
    <property type="term" value="P:phosphate ion transmembrane transport"/>
    <property type="evidence" value="ECO:0007669"/>
    <property type="project" value="TreeGrafter"/>
</dbReference>
<dbReference type="InParanoid" id="A0A2R8MFG2"/>
<evidence type="ECO:0000256" key="3">
    <source>
        <dbReference type="ARBA" id="ARBA00022448"/>
    </source>
</evidence>
<dbReference type="AlphaFoldDB" id="A0A2R8MFG2"/>
<dbReference type="PANTHER" id="PTHR43184">
    <property type="entry name" value="MAJOR FACILITATOR SUPERFAMILY TRANSPORTER 16, ISOFORM B"/>
    <property type="match status" value="1"/>
</dbReference>
<evidence type="ECO:0000256" key="7">
    <source>
        <dbReference type="ARBA" id="ARBA00023136"/>
    </source>
</evidence>
<keyword evidence="4" id="KW-0762">Sugar transport</keyword>
<name>A0A2R8MFG2_CALJA</name>
<dbReference type="InterPro" id="IPR000849">
    <property type="entry name" value="Sugar_P_transporter"/>
</dbReference>
<dbReference type="InterPro" id="IPR036259">
    <property type="entry name" value="MFS_trans_sf"/>
</dbReference>